<feature type="transmembrane region" description="Helical" evidence="2">
    <location>
        <begin position="617"/>
        <end position="638"/>
    </location>
</feature>
<feature type="compositionally biased region" description="Low complexity" evidence="1">
    <location>
        <begin position="340"/>
        <end position="349"/>
    </location>
</feature>
<feature type="compositionally biased region" description="Low complexity" evidence="1">
    <location>
        <begin position="278"/>
        <end position="293"/>
    </location>
</feature>
<feature type="region of interest" description="Disordered" evidence="1">
    <location>
        <begin position="41"/>
        <end position="81"/>
    </location>
</feature>
<feature type="region of interest" description="Disordered" evidence="1">
    <location>
        <begin position="121"/>
        <end position="163"/>
    </location>
</feature>
<gene>
    <name evidence="4" type="ORF">J4Q44_G00322140</name>
</gene>
<feature type="region of interest" description="Disordered" evidence="1">
    <location>
        <begin position="211"/>
        <end position="392"/>
    </location>
</feature>
<evidence type="ECO:0008006" key="6">
    <source>
        <dbReference type="Google" id="ProtNLM"/>
    </source>
</evidence>
<feature type="compositionally biased region" description="Acidic residues" evidence="1">
    <location>
        <begin position="544"/>
        <end position="571"/>
    </location>
</feature>
<feature type="compositionally biased region" description="Basic and acidic residues" evidence="1">
    <location>
        <begin position="154"/>
        <end position="163"/>
    </location>
</feature>
<feature type="compositionally biased region" description="Low complexity" evidence="1">
    <location>
        <begin position="518"/>
        <end position="534"/>
    </location>
</feature>
<dbReference type="Proteomes" id="UP001356427">
    <property type="component" value="Unassembled WGS sequence"/>
</dbReference>
<dbReference type="PANTHER" id="PTHR21585">
    <property type="entry name" value="FULL-LENGTH CDNA CLONE CS0DC025YL05 OF NEUROBLASTOMA"/>
    <property type="match status" value="1"/>
</dbReference>
<sequence length="685" mass="72717">MGEMVFPVTLHHLLLVGVCLCVYSTPVPPLQDYAPTSQDRVCDGQAGEPMEGEPCVTPATPVSVTSTSVQSGPSDPGRLSYGMAEHMTGSWTELSENVGAGGGTGPDVGGRKPAGIEAVTKARNVDSHEGISGPGGAESQGREAETGAAFESLSEGKETHRQPVEAPELYTDKEMRVGPEEDPMEDVPTITTGAMLASLGEKQGMTVAMNTPRADLHGASSAARAPEIDSQTGTHLAGERRDLILEERPDLHGGKEGELRESLPDLRAPLLVQETETTRPSSSSPHSILTNSPLTSIPPSVWGSRGEAQSLPPSGLEAAGPATPQPQDGETAPALPDPLLPDLGPALTGSSRQDDPDSLWTETLQQNGAVDASAPPLQDASTEGTMSSEDLPLIFEPFDDITPEGAGVVTATLTPGNSQLSVSMATTGMLLSEVEFDQVDTGDTGPSRVPPPVLPDWTSPWQTSGAEISEPISPSGPPIDPPPSETETEQPVDQSDTGGSETIQNPEETLPTSEPNPTSTASQQTTMTTVTKTTNLPVAKSGLEELESEEEPEEDENTEESEEEDSEEDLNETPMPAPTRPPYSLIPPPPVWVQHNQGLMRSWVELIREKAGYMSGMLAPVGIGIMGALLIVGALYSIRMIHRKRRNSFKHQRRRKARHTEQPREPNSNGQDQAMLLADSSEDEF</sequence>
<feature type="region of interest" description="Disordered" evidence="1">
    <location>
        <begin position="434"/>
        <end position="583"/>
    </location>
</feature>
<feature type="compositionally biased region" description="Polar residues" evidence="1">
    <location>
        <begin position="491"/>
        <end position="517"/>
    </location>
</feature>
<organism evidence="4 5">
    <name type="scientific">Coregonus suidteri</name>
    <dbReference type="NCBI Taxonomy" id="861788"/>
    <lineage>
        <taxon>Eukaryota</taxon>
        <taxon>Metazoa</taxon>
        <taxon>Chordata</taxon>
        <taxon>Craniata</taxon>
        <taxon>Vertebrata</taxon>
        <taxon>Euteleostomi</taxon>
        <taxon>Actinopterygii</taxon>
        <taxon>Neopterygii</taxon>
        <taxon>Teleostei</taxon>
        <taxon>Protacanthopterygii</taxon>
        <taxon>Salmoniformes</taxon>
        <taxon>Salmonidae</taxon>
        <taxon>Coregoninae</taxon>
        <taxon>Coregonus</taxon>
    </lineage>
</organism>
<dbReference type="AlphaFoldDB" id="A0AAN8KZZ8"/>
<feature type="compositionally biased region" description="Basic residues" evidence="1">
    <location>
        <begin position="647"/>
        <end position="658"/>
    </location>
</feature>
<evidence type="ECO:0000256" key="2">
    <source>
        <dbReference type="SAM" id="Phobius"/>
    </source>
</evidence>
<evidence type="ECO:0000313" key="4">
    <source>
        <dbReference type="EMBL" id="KAK6297631.1"/>
    </source>
</evidence>
<feature type="chain" id="PRO_5042909534" description="Armadillo-like helical domain-containing protein 4" evidence="3">
    <location>
        <begin position="22"/>
        <end position="685"/>
    </location>
</feature>
<feature type="region of interest" description="Disordered" evidence="1">
    <location>
        <begin position="647"/>
        <end position="685"/>
    </location>
</feature>
<feature type="signal peptide" evidence="3">
    <location>
        <begin position="1"/>
        <end position="21"/>
    </location>
</feature>
<proteinExistence type="predicted"/>
<feature type="compositionally biased region" description="Basic and acidic residues" evidence="1">
    <location>
        <begin position="237"/>
        <end position="264"/>
    </location>
</feature>
<name>A0AAN8KZZ8_9TELE</name>
<evidence type="ECO:0000256" key="3">
    <source>
        <dbReference type="SAM" id="SignalP"/>
    </source>
</evidence>
<evidence type="ECO:0000256" key="1">
    <source>
        <dbReference type="SAM" id="MobiDB-lite"/>
    </source>
</evidence>
<comment type="caution">
    <text evidence="4">The sequence shown here is derived from an EMBL/GenBank/DDBJ whole genome shotgun (WGS) entry which is preliminary data.</text>
</comment>
<feature type="compositionally biased region" description="Low complexity" evidence="1">
    <location>
        <begin position="54"/>
        <end position="74"/>
    </location>
</feature>
<dbReference type="PANTHER" id="PTHR21585:SF0">
    <property type="entry name" value="ARMADILLO-LIKE HELICAL DOMAIN-CONTAINING PROTEIN 4"/>
    <property type="match status" value="1"/>
</dbReference>
<feature type="compositionally biased region" description="Pro residues" evidence="1">
    <location>
        <begin position="474"/>
        <end position="484"/>
    </location>
</feature>
<evidence type="ECO:0000313" key="5">
    <source>
        <dbReference type="Proteomes" id="UP001356427"/>
    </source>
</evidence>
<dbReference type="EMBL" id="JAGTTL010000031">
    <property type="protein sequence ID" value="KAK6297631.1"/>
    <property type="molecule type" value="Genomic_DNA"/>
</dbReference>
<keyword evidence="2" id="KW-1133">Transmembrane helix</keyword>
<keyword evidence="2" id="KW-0812">Transmembrane</keyword>
<keyword evidence="2" id="KW-0472">Membrane</keyword>
<feature type="compositionally biased region" description="Polar residues" evidence="1">
    <location>
        <begin position="379"/>
        <end position="388"/>
    </location>
</feature>
<keyword evidence="3" id="KW-0732">Signal</keyword>
<dbReference type="InterPro" id="IPR031524">
    <property type="entry name" value="ARMH4"/>
</dbReference>
<accession>A0AAN8KZZ8</accession>
<reference evidence="4 5" key="1">
    <citation type="submission" date="2021-04" db="EMBL/GenBank/DDBJ databases">
        <authorList>
            <person name="De Guttry C."/>
            <person name="Zahm M."/>
            <person name="Klopp C."/>
            <person name="Cabau C."/>
            <person name="Louis A."/>
            <person name="Berthelot C."/>
            <person name="Parey E."/>
            <person name="Roest Crollius H."/>
            <person name="Montfort J."/>
            <person name="Robinson-Rechavi M."/>
            <person name="Bucao C."/>
            <person name="Bouchez O."/>
            <person name="Gislard M."/>
            <person name="Lluch J."/>
            <person name="Milhes M."/>
            <person name="Lampietro C."/>
            <person name="Lopez Roques C."/>
            <person name="Donnadieu C."/>
            <person name="Braasch I."/>
            <person name="Desvignes T."/>
            <person name="Postlethwait J."/>
            <person name="Bobe J."/>
            <person name="Wedekind C."/>
            <person name="Guiguen Y."/>
        </authorList>
    </citation>
    <scope>NUCLEOTIDE SEQUENCE [LARGE SCALE GENOMIC DNA]</scope>
    <source>
        <strain evidence="4">Cs_M1</strain>
        <tissue evidence="4">Blood</tissue>
    </source>
</reference>
<keyword evidence="5" id="KW-1185">Reference proteome</keyword>
<protein>
    <recommendedName>
        <fullName evidence="6">Armadillo-like helical domain-containing protein 4</fullName>
    </recommendedName>
</protein>